<dbReference type="SUPFAM" id="SSF102114">
    <property type="entry name" value="Radical SAM enzymes"/>
    <property type="match status" value="1"/>
</dbReference>
<proteinExistence type="predicted"/>
<keyword evidence="5" id="KW-0408">Iron</keyword>
<name>X1RQB4_9ZZZZ</name>
<sequence>MTNEAMLYKKLDGGNVRCYLCGHRCKIAQTKRGICGVRENREGILYTLVYGMVVAENVDPIEKKPLFHVYPGSRSFSIATVGCNFSCTFCQNNDISQMPQKTGKIIGREVTPDEIVERAVRTKSKTIAYTYTEPTIFFEFAYDTGRIAHDRGIRNVFITNGFMTVEAIEKISPYLDAANVDLKSFSDDFYKKRCGGRLQPVLDSLRKMKELGIWMEVTTLIIPTLNDTDEELKQIAEFILSLGPETPWHISRFHPQYKYW</sequence>
<dbReference type="SFLD" id="SFLDG01101">
    <property type="entry name" value="Uncharacterised_Radical_SAM_Su"/>
    <property type="match status" value="1"/>
</dbReference>
<dbReference type="PANTHER" id="PTHR30352">
    <property type="entry name" value="PYRUVATE FORMATE-LYASE-ACTIVATING ENZYME"/>
    <property type="match status" value="1"/>
</dbReference>
<dbReference type="Pfam" id="PF04055">
    <property type="entry name" value="Radical_SAM"/>
    <property type="match status" value="1"/>
</dbReference>
<dbReference type="GO" id="GO:0051539">
    <property type="term" value="F:4 iron, 4 sulfur cluster binding"/>
    <property type="evidence" value="ECO:0007669"/>
    <property type="project" value="UniProtKB-KW"/>
</dbReference>
<reference evidence="8" key="1">
    <citation type="journal article" date="2014" name="Front. Microbiol.">
        <title>High frequency of phylogenetically diverse reductive dehalogenase-homologous genes in deep subseafloor sedimentary metagenomes.</title>
        <authorList>
            <person name="Kawai M."/>
            <person name="Futagami T."/>
            <person name="Toyoda A."/>
            <person name="Takaki Y."/>
            <person name="Nishi S."/>
            <person name="Hori S."/>
            <person name="Arai W."/>
            <person name="Tsubouchi T."/>
            <person name="Morono Y."/>
            <person name="Uchiyama I."/>
            <person name="Ito T."/>
            <person name="Fujiyama A."/>
            <person name="Inagaki F."/>
            <person name="Takami H."/>
        </authorList>
    </citation>
    <scope>NUCLEOTIDE SEQUENCE</scope>
    <source>
        <strain evidence="8">Expedition CK06-06</strain>
    </source>
</reference>
<dbReference type="InterPro" id="IPR034457">
    <property type="entry name" value="Organic_radical-activating"/>
</dbReference>
<organism evidence="8">
    <name type="scientific">marine sediment metagenome</name>
    <dbReference type="NCBI Taxonomy" id="412755"/>
    <lineage>
        <taxon>unclassified sequences</taxon>
        <taxon>metagenomes</taxon>
        <taxon>ecological metagenomes</taxon>
    </lineage>
</organism>
<dbReference type="CDD" id="cd01335">
    <property type="entry name" value="Radical_SAM"/>
    <property type="match status" value="1"/>
</dbReference>
<evidence type="ECO:0000256" key="5">
    <source>
        <dbReference type="ARBA" id="ARBA00023004"/>
    </source>
</evidence>
<dbReference type="InterPro" id="IPR006638">
    <property type="entry name" value="Elp3/MiaA/NifB-like_rSAM"/>
</dbReference>
<dbReference type="SMART" id="SM00729">
    <property type="entry name" value="Elp3"/>
    <property type="match status" value="1"/>
</dbReference>
<dbReference type="InterPro" id="IPR058240">
    <property type="entry name" value="rSAM_sf"/>
</dbReference>
<evidence type="ECO:0000256" key="6">
    <source>
        <dbReference type="ARBA" id="ARBA00023014"/>
    </source>
</evidence>
<dbReference type="GO" id="GO:0003824">
    <property type="term" value="F:catalytic activity"/>
    <property type="evidence" value="ECO:0007669"/>
    <property type="project" value="InterPro"/>
</dbReference>
<dbReference type="SFLD" id="SFLDS00029">
    <property type="entry name" value="Radical_SAM"/>
    <property type="match status" value="1"/>
</dbReference>
<dbReference type="GO" id="GO:0046872">
    <property type="term" value="F:metal ion binding"/>
    <property type="evidence" value="ECO:0007669"/>
    <property type="project" value="UniProtKB-KW"/>
</dbReference>
<dbReference type="AlphaFoldDB" id="X1RQB4"/>
<evidence type="ECO:0000256" key="4">
    <source>
        <dbReference type="ARBA" id="ARBA00022723"/>
    </source>
</evidence>
<evidence type="ECO:0000259" key="7">
    <source>
        <dbReference type="PROSITE" id="PS51918"/>
    </source>
</evidence>
<dbReference type="PANTHER" id="PTHR30352:SF5">
    <property type="entry name" value="PYRUVATE FORMATE-LYASE 1-ACTIVATING ENZYME"/>
    <property type="match status" value="1"/>
</dbReference>
<comment type="cofactor">
    <cofactor evidence="1">
        <name>[4Fe-4S] cluster</name>
        <dbReference type="ChEBI" id="CHEBI:49883"/>
    </cofactor>
</comment>
<evidence type="ECO:0000256" key="1">
    <source>
        <dbReference type="ARBA" id="ARBA00001966"/>
    </source>
</evidence>
<keyword evidence="6" id="KW-0411">Iron-sulfur</keyword>
<keyword evidence="2" id="KW-0004">4Fe-4S</keyword>
<feature type="non-terminal residue" evidence="8">
    <location>
        <position position="260"/>
    </location>
</feature>
<dbReference type="NCBIfam" id="TIGR04337">
    <property type="entry name" value="AmmeMemoSam_rS"/>
    <property type="match status" value="1"/>
</dbReference>
<evidence type="ECO:0000256" key="2">
    <source>
        <dbReference type="ARBA" id="ARBA00022485"/>
    </source>
</evidence>
<keyword evidence="3" id="KW-0949">S-adenosyl-L-methionine</keyword>
<dbReference type="EMBL" id="BARW01004657">
    <property type="protein sequence ID" value="GAI65370.1"/>
    <property type="molecule type" value="Genomic_DNA"/>
</dbReference>
<accession>X1RQB4</accession>
<feature type="domain" description="Radical SAM core" evidence="7">
    <location>
        <begin position="68"/>
        <end position="260"/>
    </location>
</feature>
<dbReference type="InterPro" id="IPR007197">
    <property type="entry name" value="rSAM"/>
</dbReference>
<dbReference type="PROSITE" id="PS51918">
    <property type="entry name" value="RADICAL_SAM"/>
    <property type="match status" value="1"/>
</dbReference>
<comment type="caution">
    <text evidence="8">The sequence shown here is derived from an EMBL/GenBank/DDBJ whole genome shotgun (WGS) entry which is preliminary data.</text>
</comment>
<dbReference type="InterPro" id="IPR016431">
    <property type="entry name" value="Pyrv-formate_lyase-activ_prd"/>
</dbReference>
<dbReference type="InterPro" id="IPR013785">
    <property type="entry name" value="Aldolase_TIM"/>
</dbReference>
<gene>
    <name evidence="8" type="ORF">S12H4_10735</name>
</gene>
<evidence type="ECO:0000313" key="8">
    <source>
        <dbReference type="EMBL" id="GAI65370.1"/>
    </source>
</evidence>
<dbReference type="InterPro" id="IPR027596">
    <property type="entry name" value="AmmeMemoSam_rS"/>
</dbReference>
<protein>
    <recommendedName>
        <fullName evidence="7">Radical SAM core domain-containing protein</fullName>
    </recommendedName>
</protein>
<keyword evidence="4" id="KW-0479">Metal-binding</keyword>
<dbReference type="Gene3D" id="3.20.20.70">
    <property type="entry name" value="Aldolase class I"/>
    <property type="match status" value="1"/>
</dbReference>
<dbReference type="PIRSF" id="PIRSF004869">
    <property type="entry name" value="PflX_prd"/>
    <property type="match status" value="1"/>
</dbReference>
<evidence type="ECO:0000256" key="3">
    <source>
        <dbReference type="ARBA" id="ARBA00022691"/>
    </source>
</evidence>